<accession>A0A940SL49</accession>
<evidence type="ECO:0000313" key="9">
    <source>
        <dbReference type="Proteomes" id="UP000682134"/>
    </source>
</evidence>
<dbReference type="Pfam" id="PF05400">
    <property type="entry name" value="FliT"/>
    <property type="match status" value="1"/>
</dbReference>
<dbReference type="AlphaFoldDB" id="A0A940SL49"/>
<evidence type="ECO:0000256" key="3">
    <source>
        <dbReference type="ARBA" id="ARBA00022795"/>
    </source>
</evidence>
<evidence type="ECO:0000256" key="5">
    <source>
        <dbReference type="ARBA" id="ARBA00093765"/>
    </source>
</evidence>
<evidence type="ECO:0000256" key="7">
    <source>
        <dbReference type="ARBA" id="ARBA00093797"/>
    </source>
</evidence>
<reference evidence="8" key="1">
    <citation type="submission" date="2021-04" db="EMBL/GenBank/DDBJ databases">
        <title>Genome seq and assembly of Bacillus sp.</title>
        <authorList>
            <person name="Chhetri G."/>
        </authorList>
    </citation>
    <scope>NUCLEOTIDE SEQUENCE</scope>
    <source>
        <strain evidence="8">RG28</strain>
    </source>
</reference>
<dbReference type="EMBL" id="JAGIYQ010000014">
    <property type="protein sequence ID" value="MBP0726724.1"/>
    <property type="molecule type" value="Genomic_DNA"/>
</dbReference>
<sequence length="116" mass="13670">MDVFVKLHHVTKQLAEHFKILPQQDERDKYIETIQSLLDEREELITHLQVPVTEEEKLIGKEIMELNHGIEPALHKLRELIKIDINGLMGKKKVHTQYINPYKSLNNVSAFFDKKE</sequence>
<keyword evidence="9" id="KW-1185">Reference proteome</keyword>
<evidence type="ECO:0000256" key="6">
    <source>
        <dbReference type="ARBA" id="ARBA00093785"/>
    </source>
</evidence>
<evidence type="ECO:0000256" key="4">
    <source>
        <dbReference type="ARBA" id="ARBA00023186"/>
    </source>
</evidence>
<evidence type="ECO:0000256" key="1">
    <source>
        <dbReference type="ARBA" id="ARBA00004514"/>
    </source>
</evidence>
<keyword evidence="2" id="KW-0963">Cytoplasm</keyword>
<protein>
    <recommendedName>
        <fullName evidence="7">Flagellar protein FliT</fullName>
    </recommendedName>
</protein>
<dbReference type="Proteomes" id="UP000682134">
    <property type="component" value="Unassembled WGS sequence"/>
</dbReference>
<organism evidence="8 9">
    <name type="scientific">Gottfriedia endophytica</name>
    <dbReference type="NCBI Taxonomy" id="2820819"/>
    <lineage>
        <taxon>Bacteria</taxon>
        <taxon>Bacillati</taxon>
        <taxon>Bacillota</taxon>
        <taxon>Bacilli</taxon>
        <taxon>Bacillales</taxon>
        <taxon>Bacillaceae</taxon>
        <taxon>Gottfriedia</taxon>
    </lineage>
</organism>
<keyword evidence="3" id="KW-1005">Bacterial flagellum biogenesis</keyword>
<keyword evidence="4" id="KW-0143">Chaperone</keyword>
<name>A0A940SL49_9BACI</name>
<proteinExistence type="inferred from homology"/>
<evidence type="ECO:0000256" key="2">
    <source>
        <dbReference type="ARBA" id="ARBA00022490"/>
    </source>
</evidence>
<comment type="subcellular location">
    <subcellularLocation>
        <location evidence="1">Cytoplasm</location>
        <location evidence="1">Cytosol</location>
    </subcellularLocation>
</comment>
<gene>
    <name evidence="8" type="ORF">J5Y03_16320</name>
</gene>
<comment type="similarity">
    <text evidence="6">Belongs to the bacillales FliT family.</text>
</comment>
<comment type="function">
    <text evidence="5">May act as an export chaperone for the filament capping protein FliD.</text>
</comment>
<dbReference type="RefSeq" id="WP_209407069.1">
    <property type="nucleotide sequence ID" value="NZ_JAGIYQ010000014.1"/>
</dbReference>
<comment type="caution">
    <text evidence="8">The sequence shown here is derived from an EMBL/GenBank/DDBJ whole genome shotgun (WGS) entry which is preliminary data.</text>
</comment>
<evidence type="ECO:0000313" key="8">
    <source>
        <dbReference type="EMBL" id="MBP0726724.1"/>
    </source>
</evidence>
<dbReference type="InterPro" id="IPR008622">
    <property type="entry name" value="FliT"/>
</dbReference>